<name>A0ABN9T5V8_9DINO</name>
<protein>
    <submittedName>
        <fullName evidence="2">Uncharacterized protein</fullName>
    </submittedName>
</protein>
<sequence>MIGDRAQGIGMDDDGDFVDGVVESAMRSLFPRLQADYQRELRSALHMAIRQSRGQPLATPSPERRPTAPSQPNPVAPPAPTVARALGQKAQALRKVGAVQEAAATPGSVTAPPGSAPRLFPIVEGGPPQDDLDQHLPGRVTLEQHSQRTTDWQASDGNPADEFEYYLPGETVTDVSDAGVGFALPTTAVSLPSGSRAATVTSRSFSPKSSTSPRKHRRTSFSLLADEDVEIIKRINKSEKEKLISPEAKCNPDWVFHQKKSNATTASKKRAFDIVTSRSFDYFMGLEFPLHRCGDIANSPWR</sequence>
<proteinExistence type="predicted"/>
<dbReference type="Proteomes" id="UP001189429">
    <property type="component" value="Unassembled WGS sequence"/>
</dbReference>
<evidence type="ECO:0000256" key="1">
    <source>
        <dbReference type="SAM" id="MobiDB-lite"/>
    </source>
</evidence>
<evidence type="ECO:0000313" key="3">
    <source>
        <dbReference type="Proteomes" id="UP001189429"/>
    </source>
</evidence>
<reference evidence="2" key="1">
    <citation type="submission" date="2023-10" db="EMBL/GenBank/DDBJ databases">
        <authorList>
            <person name="Chen Y."/>
            <person name="Shah S."/>
            <person name="Dougan E. K."/>
            <person name="Thang M."/>
            <person name="Chan C."/>
        </authorList>
    </citation>
    <scope>NUCLEOTIDE SEQUENCE [LARGE SCALE GENOMIC DNA]</scope>
</reference>
<feature type="region of interest" description="Disordered" evidence="1">
    <location>
        <begin position="51"/>
        <end position="80"/>
    </location>
</feature>
<comment type="caution">
    <text evidence="2">The sequence shown here is derived from an EMBL/GenBank/DDBJ whole genome shotgun (WGS) entry which is preliminary data.</text>
</comment>
<gene>
    <name evidence="2" type="ORF">PCOR1329_LOCUS35868</name>
</gene>
<keyword evidence="3" id="KW-1185">Reference proteome</keyword>
<accession>A0ABN9T5V8</accession>
<organism evidence="2 3">
    <name type="scientific">Prorocentrum cordatum</name>
    <dbReference type="NCBI Taxonomy" id="2364126"/>
    <lineage>
        <taxon>Eukaryota</taxon>
        <taxon>Sar</taxon>
        <taxon>Alveolata</taxon>
        <taxon>Dinophyceae</taxon>
        <taxon>Prorocentrales</taxon>
        <taxon>Prorocentraceae</taxon>
        <taxon>Prorocentrum</taxon>
    </lineage>
</organism>
<feature type="compositionally biased region" description="Low complexity" evidence="1">
    <location>
        <begin position="201"/>
        <end position="212"/>
    </location>
</feature>
<feature type="compositionally biased region" description="Pro residues" evidence="1">
    <location>
        <begin position="69"/>
        <end position="80"/>
    </location>
</feature>
<evidence type="ECO:0000313" key="2">
    <source>
        <dbReference type="EMBL" id="CAK0840412.1"/>
    </source>
</evidence>
<feature type="region of interest" description="Disordered" evidence="1">
    <location>
        <begin position="193"/>
        <end position="218"/>
    </location>
</feature>
<dbReference type="EMBL" id="CAUYUJ010014378">
    <property type="protein sequence ID" value="CAK0840412.1"/>
    <property type="molecule type" value="Genomic_DNA"/>
</dbReference>